<reference evidence="5 6" key="1">
    <citation type="submission" date="2023-09" db="EMBL/GenBank/DDBJ databases">
        <authorList>
            <person name="Golyshina O.V."/>
            <person name="Lunev E.A."/>
            <person name="Bargiela R."/>
            <person name="Gaines M.C."/>
            <person name="Daum B."/>
            <person name="Bale N.J."/>
            <person name="Koenen M."/>
            <person name="Sinninghe Damst J.S."/>
            <person name="Yakimov M."/>
            <person name="Golyshin P.N."/>
        </authorList>
    </citation>
    <scope>NUCLEOTIDE SEQUENCE [LARGE SCALE GENOMIC DNA]</scope>
    <source>
        <strain evidence="5 6">M1</strain>
    </source>
</reference>
<comment type="similarity">
    <text evidence="3">Belongs to the PCNA family.</text>
</comment>
<name>A0AAX4NGG2_9ARCH</name>
<organism evidence="5 6">
    <name type="scientific">Oxyplasma meridianum</name>
    <dbReference type="NCBI Taxonomy" id="3073602"/>
    <lineage>
        <taxon>Archaea</taxon>
        <taxon>Methanobacteriati</taxon>
        <taxon>Thermoplasmatota</taxon>
        <taxon>Thermoplasmata</taxon>
        <taxon>Thermoplasmatales</taxon>
        <taxon>Thermoplasmataceae</taxon>
        <taxon>Oxyplasma</taxon>
    </lineage>
</organism>
<feature type="domain" description="Proliferating cell nuclear antigen PCNA N-terminal" evidence="4">
    <location>
        <begin position="11"/>
        <end position="94"/>
    </location>
</feature>
<dbReference type="InterPro" id="IPR000730">
    <property type="entry name" value="Pr_cel_nuc_antig"/>
</dbReference>
<dbReference type="GO" id="GO:0006275">
    <property type="term" value="P:regulation of DNA replication"/>
    <property type="evidence" value="ECO:0007669"/>
    <property type="project" value="UniProtKB-UniRule"/>
</dbReference>
<dbReference type="Proteomes" id="UP001451606">
    <property type="component" value="Chromosome"/>
</dbReference>
<dbReference type="CDD" id="cd00577">
    <property type="entry name" value="PCNA"/>
    <property type="match status" value="1"/>
</dbReference>
<gene>
    <name evidence="3" type="primary">pcn</name>
    <name evidence="5" type="ORF">OXIME_001132</name>
</gene>
<dbReference type="RefSeq" id="WP_393970890.1">
    <property type="nucleotide sequence ID" value="NZ_CP133772.1"/>
</dbReference>
<proteinExistence type="inferred from homology"/>
<keyword evidence="2 3" id="KW-0238">DNA-binding</keyword>
<evidence type="ECO:0000256" key="3">
    <source>
        <dbReference type="HAMAP-Rule" id="MF_00317"/>
    </source>
</evidence>
<dbReference type="PRINTS" id="PR00339">
    <property type="entry name" value="PCNACYCLIN"/>
</dbReference>
<dbReference type="GeneID" id="95967869"/>
<evidence type="ECO:0000259" key="4">
    <source>
        <dbReference type="Pfam" id="PF00705"/>
    </source>
</evidence>
<dbReference type="Gene3D" id="3.70.10.10">
    <property type="match status" value="1"/>
</dbReference>
<dbReference type="InterPro" id="IPR022648">
    <property type="entry name" value="Pr_cel_nuc_antig_N"/>
</dbReference>
<dbReference type="HAMAP" id="MF_00317">
    <property type="entry name" value="DNApol_clamp_arch"/>
    <property type="match status" value="1"/>
</dbReference>
<dbReference type="InterPro" id="IPR046938">
    <property type="entry name" value="DNA_clamp_sf"/>
</dbReference>
<dbReference type="EMBL" id="CP133772">
    <property type="protein sequence ID" value="WYY00555.1"/>
    <property type="molecule type" value="Genomic_DNA"/>
</dbReference>
<evidence type="ECO:0000256" key="2">
    <source>
        <dbReference type="ARBA" id="ARBA00023125"/>
    </source>
</evidence>
<accession>A0AAX4NGG2</accession>
<dbReference type="PANTHER" id="PTHR11352">
    <property type="entry name" value="PROLIFERATING CELL NUCLEAR ANTIGEN"/>
    <property type="match status" value="1"/>
</dbReference>
<comment type="function">
    <text evidence="3">Sliding clamp subunit that acts as a moving platform for DNA processing. Responsible for tethering the catalytic subunit of DNA polymerase and other proteins to DNA during high-speed replication.</text>
</comment>
<sequence length="249" mass="27956">MVRLTISVKNLKEITDLLNTVVSEAKFKLDQNGLSVKAVDPAHVAMISIDVPKSSFAEYDAPDEEEIAIDVERLKSIIRLAGSNDNVTVTKEKEKLRFEIGTIVKSISLLDNNSVNTPRVPQINSESYVLVEKNELEKGLKAAEDVSDAIRLTMSTDDFRAKSSSDSEESEMILHKDMLKEIRCTGTIKSSYPLEYLLKFVKSLSTSEVLKLGFKDDYPLTIEFQFGQNRNKPEESMKGSFLLAPRMEQ</sequence>
<evidence type="ECO:0000256" key="1">
    <source>
        <dbReference type="ARBA" id="ARBA00022705"/>
    </source>
</evidence>
<dbReference type="AlphaFoldDB" id="A0AAX4NGG2"/>
<dbReference type="GO" id="GO:0003677">
    <property type="term" value="F:DNA binding"/>
    <property type="evidence" value="ECO:0007669"/>
    <property type="project" value="UniProtKB-UniRule"/>
</dbReference>
<evidence type="ECO:0000313" key="6">
    <source>
        <dbReference type="Proteomes" id="UP001451606"/>
    </source>
</evidence>
<dbReference type="KEGG" id="omr:OXIME_001132"/>
<dbReference type="GO" id="GO:0030337">
    <property type="term" value="F:DNA polymerase processivity factor activity"/>
    <property type="evidence" value="ECO:0007669"/>
    <property type="project" value="UniProtKB-UniRule"/>
</dbReference>
<dbReference type="SUPFAM" id="SSF55979">
    <property type="entry name" value="DNA clamp"/>
    <property type="match status" value="2"/>
</dbReference>
<dbReference type="Pfam" id="PF00705">
    <property type="entry name" value="PCNA_N"/>
    <property type="match status" value="1"/>
</dbReference>
<dbReference type="PROSITE" id="PS01251">
    <property type="entry name" value="PCNA_1"/>
    <property type="match status" value="1"/>
</dbReference>
<dbReference type="PANTHER" id="PTHR11352:SF0">
    <property type="entry name" value="PROLIFERATING CELL NUCLEAR ANTIGEN"/>
    <property type="match status" value="1"/>
</dbReference>
<dbReference type="InterPro" id="IPR022659">
    <property type="entry name" value="Pr_cel_nuc_antig_CS"/>
</dbReference>
<dbReference type="GO" id="GO:0006272">
    <property type="term" value="P:leading strand elongation"/>
    <property type="evidence" value="ECO:0007669"/>
    <property type="project" value="TreeGrafter"/>
</dbReference>
<protein>
    <recommendedName>
        <fullName evidence="3">DNA polymerase sliding clamp</fullName>
    </recommendedName>
    <alternativeName>
        <fullName evidence="3">Proliferating cell nuclear antigen homolog</fullName>
        <shortName evidence="3">PCNA</shortName>
    </alternativeName>
</protein>
<keyword evidence="6" id="KW-1185">Reference proteome</keyword>
<keyword evidence="1 3" id="KW-0235">DNA replication</keyword>
<dbReference type="NCBIfam" id="NF002222">
    <property type="entry name" value="PRK01115.1-5"/>
    <property type="match status" value="1"/>
</dbReference>
<comment type="subunit">
    <text evidence="3">Homotrimer. The subunits circularize to form a toroid; DNA passes through its center. Replication factor C (RFC) is required to load the toroid on the DNA.</text>
</comment>
<evidence type="ECO:0000313" key="5">
    <source>
        <dbReference type="EMBL" id="WYY00555.1"/>
    </source>
</evidence>